<dbReference type="EMBL" id="BPVZ01000080">
    <property type="protein sequence ID" value="GKV28721.1"/>
    <property type="molecule type" value="Genomic_DNA"/>
</dbReference>
<dbReference type="Proteomes" id="UP001054252">
    <property type="component" value="Unassembled WGS sequence"/>
</dbReference>
<dbReference type="Pfam" id="PF00078">
    <property type="entry name" value="RVT_1"/>
    <property type="match status" value="1"/>
</dbReference>
<dbReference type="CDD" id="cd01650">
    <property type="entry name" value="RT_nLTR_like"/>
    <property type="match status" value="1"/>
</dbReference>
<accession>A0AAV5KW49</accession>
<dbReference type="PANTHER" id="PTHR33116:SF78">
    <property type="entry name" value="OS12G0587133 PROTEIN"/>
    <property type="match status" value="1"/>
</dbReference>
<evidence type="ECO:0000259" key="1">
    <source>
        <dbReference type="PROSITE" id="PS50878"/>
    </source>
</evidence>
<reference evidence="2 3" key="1">
    <citation type="journal article" date="2021" name="Commun. Biol.">
        <title>The genome of Shorea leprosula (Dipterocarpaceae) highlights the ecological relevance of drought in aseasonal tropical rainforests.</title>
        <authorList>
            <person name="Ng K.K.S."/>
            <person name="Kobayashi M.J."/>
            <person name="Fawcett J.A."/>
            <person name="Hatakeyama M."/>
            <person name="Paape T."/>
            <person name="Ng C.H."/>
            <person name="Ang C.C."/>
            <person name="Tnah L.H."/>
            <person name="Lee C.T."/>
            <person name="Nishiyama T."/>
            <person name="Sese J."/>
            <person name="O'Brien M.J."/>
            <person name="Copetti D."/>
            <person name="Mohd Noor M.I."/>
            <person name="Ong R.C."/>
            <person name="Putra M."/>
            <person name="Sireger I.Z."/>
            <person name="Indrioko S."/>
            <person name="Kosugi Y."/>
            <person name="Izuno A."/>
            <person name="Isagi Y."/>
            <person name="Lee S.L."/>
            <person name="Shimizu K.K."/>
        </authorList>
    </citation>
    <scope>NUCLEOTIDE SEQUENCE [LARGE SCALE GENOMIC DNA]</scope>
    <source>
        <strain evidence="2">214</strain>
    </source>
</reference>
<evidence type="ECO:0000313" key="3">
    <source>
        <dbReference type="Proteomes" id="UP001054252"/>
    </source>
</evidence>
<protein>
    <recommendedName>
        <fullName evidence="1">Reverse transcriptase domain-containing protein</fullName>
    </recommendedName>
</protein>
<dbReference type="AlphaFoldDB" id="A0AAV5KW49"/>
<dbReference type="InterPro" id="IPR000477">
    <property type="entry name" value="RT_dom"/>
</dbReference>
<name>A0AAV5KW49_9ROSI</name>
<comment type="caution">
    <text evidence="2">The sequence shown here is derived from an EMBL/GenBank/DDBJ whole genome shotgun (WGS) entry which is preliminary data.</text>
</comment>
<dbReference type="PANTHER" id="PTHR33116">
    <property type="entry name" value="REVERSE TRANSCRIPTASE ZINC-BINDING DOMAIN-CONTAINING PROTEIN-RELATED-RELATED"/>
    <property type="match status" value="1"/>
</dbReference>
<organism evidence="2 3">
    <name type="scientific">Rubroshorea leprosula</name>
    <dbReference type="NCBI Taxonomy" id="152421"/>
    <lineage>
        <taxon>Eukaryota</taxon>
        <taxon>Viridiplantae</taxon>
        <taxon>Streptophyta</taxon>
        <taxon>Embryophyta</taxon>
        <taxon>Tracheophyta</taxon>
        <taxon>Spermatophyta</taxon>
        <taxon>Magnoliopsida</taxon>
        <taxon>eudicotyledons</taxon>
        <taxon>Gunneridae</taxon>
        <taxon>Pentapetalae</taxon>
        <taxon>rosids</taxon>
        <taxon>malvids</taxon>
        <taxon>Malvales</taxon>
        <taxon>Dipterocarpaceae</taxon>
        <taxon>Rubroshorea</taxon>
    </lineage>
</organism>
<dbReference type="SUPFAM" id="SSF56219">
    <property type="entry name" value="DNase I-like"/>
    <property type="match status" value="1"/>
</dbReference>
<dbReference type="PROSITE" id="PS50878">
    <property type="entry name" value="RT_POL"/>
    <property type="match status" value="1"/>
</dbReference>
<keyword evidence="3" id="KW-1185">Reference proteome</keyword>
<proteinExistence type="predicted"/>
<evidence type="ECO:0000313" key="2">
    <source>
        <dbReference type="EMBL" id="GKV28721.1"/>
    </source>
</evidence>
<sequence>MRDFNCFIEEAELEDLPLVGRKYTWFRSDGTAMSRLDRFLMSTEFLLNFPDLIQKGLKRDISYHCPILLVNSGKDWGPKPFRSLDCWLDHKEFSTFVQEKWNSYNVEGREGFRLKEKLKWLKSDLKEWNKEVFGHIDKNLEIFRDEIKMIDDKGENGILLEVEIEQRRAFFQEFWEWSSRKDSLLFQKSRQRWLQEGDANSKYFHGCIVRRQKRNGIEGVMKNKVWIEDVPEVKKYIKEYFELKFQEDEWSRPSVNLNGLEQLGLEENSWLIAEFSEEEIRETVWNCNGSKSPGPDGFNFNFIKRLWPTLKQDIVAFAKEFWANGKLVKGNGIVIANEVIHEANRRKRPTLIFKADFEKAYDSVNWNFLDSMMNKFGFCLKWRSWIKECLLTSSVSVLVNGSPTEEFRMKKGLRQGDPLAPFLFLLVAEALNGLILKAKEQNLYKGSKVGIEGLEITHLQFADDSIFFCEASAQNIKAIKGVLRTFELVSGLKVNFFKSALYGINVNPVDLCDWAETLNCVVGTIPFKYLGIPIGANPRKLSTWTPVIEGLRRKLSNWKCESLSFGGRIVLLNAVLSKGVRKIAWVKWDKVCRNKKEGGLGVKDLDRFNLALLGKWRWRLVVEKDALWNKVVEAKYGVHRRRDWVGKEVKSNCSSWWKALWNLDKDLRTKEGWVHKGMVKTMGEGNDTLFWHEKWCGDMSFKEKFNRLFRLAEHKDVLENKGLAGQFTIELTARLKGCITYGMVGKISHDLTYPSFGGVMGWDKVYPLLYPILT</sequence>
<feature type="domain" description="Reverse transcriptase" evidence="1">
    <location>
        <begin position="209"/>
        <end position="534"/>
    </location>
</feature>
<dbReference type="Gene3D" id="3.60.10.10">
    <property type="entry name" value="Endonuclease/exonuclease/phosphatase"/>
    <property type="match status" value="1"/>
</dbReference>
<dbReference type="InterPro" id="IPR036691">
    <property type="entry name" value="Endo/exonu/phosph_ase_sf"/>
</dbReference>
<gene>
    <name evidence="2" type="ORF">SLEP1_g37737</name>
</gene>